<proteinExistence type="predicted"/>
<keyword evidence="2" id="KW-1185">Reference proteome</keyword>
<protein>
    <recommendedName>
        <fullName evidence="3">Reverse transcriptase Ty1/copia-type domain-containing protein</fullName>
    </recommendedName>
</protein>
<name>A0A371HQR6_MUCPR</name>
<sequence length="184" mass="21245">MVNLGQAQWEALKWVLRYIDVDYKQNVDTRKSLSMYVFTLLGTIICWKESLQLVIALSITQVKYITFAEGVKEIALEDNQTNIFTKSLPISKFKHCLDLINFFEAKLLILANKKSSLILQVKLESRSIPTETETECISTNRRRLGKLKSRSSPSCPGQDDFLSWLTLFQFFDSAWRFCMPDPTC</sequence>
<evidence type="ECO:0000313" key="1">
    <source>
        <dbReference type="EMBL" id="RDY05125.1"/>
    </source>
</evidence>
<gene>
    <name evidence="1" type="ORF">CR513_11073</name>
</gene>
<dbReference type="Proteomes" id="UP000257109">
    <property type="component" value="Unassembled WGS sequence"/>
</dbReference>
<organism evidence="1 2">
    <name type="scientific">Mucuna pruriens</name>
    <name type="common">Velvet bean</name>
    <name type="synonym">Dolichos pruriens</name>
    <dbReference type="NCBI Taxonomy" id="157652"/>
    <lineage>
        <taxon>Eukaryota</taxon>
        <taxon>Viridiplantae</taxon>
        <taxon>Streptophyta</taxon>
        <taxon>Embryophyta</taxon>
        <taxon>Tracheophyta</taxon>
        <taxon>Spermatophyta</taxon>
        <taxon>Magnoliopsida</taxon>
        <taxon>eudicotyledons</taxon>
        <taxon>Gunneridae</taxon>
        <taxon>Pentapetalae</taxon>
        <taxon>rosids</taxon>
        <taxon>fabids</taxon>
        <taxon>Fabales</taxon>
        <taxon>Fabaceae</taxon>
        <taxon>Papilionoideae</taxon>
        <taxon>50 kb inversion clade</taxon>
        <taxon>NPAAA clade</taxon>
        <taxon>indigoferoid/millettioid clade</taxon>
        <taxon>Phaseoleae</taxon>
        <taxon>Mucuna</taxon>
    </lineage>
</organism>
<reference evidence="1" key="1">
    <citation type="submission" date="2018-05" db="EMBL/GenBank/DDBJ databases">
        <title>Draft genome of Mucuna pruriens seed.</title>
        <authorList>
            <person name="Nnadi N.E."/>
            <person name="Vos R."/>
            <person name="Hasami M.H."/>
            <person name="Devisetty U.K."/>
            <person name="Aguiy J.C."/>
        </authorList>
    </citation>
    <scope>NUCLEOTIDE SEQUENCE [LARGE SCALE GENOMIC DNA]</scope>
    <source>
        <strain evidence="1">JCA_2017</strain>
    </source>
</reference>
<comment type="caution">
    <text evidence="1">The sequence shown here is derived from an EMBL/GenBank/DDBJ whole genome shotgun (WGS) entry which is preliminary data.</text>
</comment>
<dbReference type="EMBL" id="QJKJ01001940">
    <property type="protein sequence ID" value="RDY05125.1"/>
    <property type="molecule type" value="Genomic_DNA"/>
</dbReference>
<accession>A0A371HQR6</accession>
<evidence type="ECO:0008006" key="3">
    <source>
        <dbReference type="Google" id="ProtNLM"/>
    </source>
</evidence>
<dbReference type="AlphaFoldDB" id="A0A371HQR6"/>
<feature type="non-terminal residue" evidence="1">
    <location>
        <position position="1"/>
    </location>
</feature>
<evidence type="ECO:0000313" key="2">
    <source>
        <dbReference type="Proteomes" id="UP000257109"/>
    </source>
</evidence>